<keyword evidence="10" id="KW-1185">Reference proteome</keyword>
<sequence>MPKNNNVIDYLINRHSQRSMTYEPINEEDMELISQAMNAAPTSANKFDATAIIITNQDIKEEMYRRIDNPTQEHYLTSSALIVFFADINRGRKAAQMIGTKPEFNTLDNLLNSWGDAFIMAQNAVIAAESLGYGTVFLGGIRHFDFPWLLQERFNLPKNLFPVIAIAIGKNKEPAIHRPRLNRVYWNGYSLEKVEKEVEEFNEEEKKFWESQGKTQDWVGHIAKYYTVDPTAIYQEYLRNIYDPDKDKNRKIPSST</sequence>
<keyword evidence="3 5" id="KW-0288">FMN</keyword>
<dbReference type="InterPro" id="IPR000415">
    <property type="entry name" value="Nitroreductase-like"/>
</dbReference>
<evidence type="ECO:0000259" key="6">
    <source>
        <dbReference type="Pfam" id="PF00881"/>
    </source>
</evidence>
<comment type="caution">
    <text evidence="8">The sequence shown here is derived from an EMBL/GenBank/DDBJ whole genome shotgun (WGS) entry which is preliminary data.</text>
</comment>
<name>A0A1W1X4P7_9BACT</name>
<evidence type="ECO:0000256" key="3">
    <source>
        <dbReference type="ARBA" id="ARBA00022643"/>
    </source>
</evidence>
<organism evidence="8 9">
    <name type="scientific">Mycoplasmopsis agassizii</name>
    <dbReference type="NCBI Taxonomy" id="33922"/>
    <lineage>
        <taxon>Bacteria</taxon>
        <taxon>Bacillati</taxon>
        <taxon>Mycoplasmatota</taxon>
        <taxon>Mycoplasmoidales</taxon>
        <taxon>Metamycoplasmataceae</taxon>
        <taxon>Mycoplasmopsis</taxon>
    </lineage>
</organism>
<dbReference type="SUPFAM" id="SSF55469">
    <property type="entry name" value="FMN-dependent nitroreductase-like"/>
    <property type="match status" value="1"/>
</dbReference>
<dbReference type="EMBL" id="NQMN01000001">
    <property type="protein sequence ID" value="PAF55439.1"/>
    <property type="molecule type" value="Genomic_DNA"/>
</dbReference>
<keyword evidence="2 5" id="KW-0285">Flavoprotein</keyword>
<comment type="similarity">
    <text evidence="1 5">Belongs to the flavin oxidoreductase frp family.</text>
</comment>
<dbReference type="GO" id="GO:0016491">
    <property type="term" value="F:oxidoreductase activity"/>
    <property type="evidence" value="ECO:0007669"/>
    <property type="project" value="UniProtKB-UniRule"/>
</dbReference>
<evidence type="ECO:0000256" key="5">
    <source>
        <dbReference type="PIRNR" id="PIRNR005426"/>
    </source>
</evidence>
<protein>
    <recommendedName>
        <fullName evidence="6">Nitroreductase domain-containing protein</fullName>
    </recommendedName>
</protein>
<keyword evidence="5" id="KW-0521">NADP</keyword>
<proteinExistence type="inferred from homology"/>
<evidence type="ECO:0000313" key="8">
    <source>
        <dbReference type="EMBL" id="PAK21623.1"/>
    </source>
</evidence>
<dbReference type="PIRSF" id="PIRSF005426">
    <property type="entry name" value="Frp"/>
    <property type="match status" value="1"/>
</dbReference>
<keyword evidence="4 5" id="KW-0560">Oxidoreductase</keyword>
<evidence type="ECO:0000256" key="1">
    <source>
        <dbReference type="ARBA" id="ARBA00008366"/>
    </source>
</evidence>
<dbReference type="EMBL" id="NQNY01000002">
    <property type="protein sequence ID" value="PAK21623.1"/>
    <property type="molecule type" value="Genomic_DNA"/>
</dbReference>
<dbReference type="AlphaFoldDB" id="A0A1W1X4P7"/>
<dbReference type="Pfam" id="PF00881">
    <property type="entry name" value="Nitroreductase"/>
    <property type="match status" value="1"/>
</dbReference>
<evidence type="ECO:0000313" key="9">
    <source>
        <dbReference type="Proteomes" id="UP000216943"/>
    </source>
</evidence>
<dbReference type="OrthoDB" id="9812105at2"/>
<dbReference type="InterPro" id="IPR029479">
    <property type="entry name" value="Nitroreductase"/>
</dbReference>
<evidence type="ECO:0000256" key="2">
    <source>
        <dbReference type="ARBA" id="ARBA00022630"/>
    </source>
</evidence>
<feature type="domain" description="Nitroreductase" evidence="6">
    <location>
        <begin position="13"/>
        <end position="170"/>
    </location>
</feature>
<dbReference type="STRING" id="33922.SAMN02745179_00686"/>
<accession>A0A1W1X4P7</accession>
<dbReference type="Proteomes" id="UP000216943">
    <property type="component" value="Unassembled WGS sequence"/>
</dbReference>
<evidence type="ECO:0000313" key="7">
    <source>
        <dbReference type="EMBL" id="PAF55439.1"/>
    </source>
</evidence>
<dbReference type="Gene3D" id="3.40.109.10">
    <property type="entry name" value="NADH Oxidase"/>
    <property type="match status" value="1"/>
</dbReference>
<gene>
    <name evidence="7" type="ORF">CJF60_02015</name>
    <name evidence="8" type="ORF">CJJ23_00580</name>
</gene>
<evidence type="ECO:0000313" key="10">
    <source>
        <dbReference type="Proteomes" id="UP000217033"/>
    </source>
</evidence>
<dbReference type="Proteomes" id="UP000217033">
    <property type="component" value="Unassembled WGS sequence"/>
</dbReference>
<dbReference type="InterPro" id="IPR016446">
    <property type="entry name" value="Flavin_OxRdtase_Frp"/>
</dbReference>
<dbReference type="PANTHER" id="PTHR43425:SF2">
    <property type="entry name" value="OXYGEN-INSENSITIVE NADPH NITROREDUCTASE"/>
    <property type="match status" value="1"/>
</dbReference>
<evidence type="ECO:0000256" key="4">
    <source>
        <dbReference type="ARBA" id="ARBA00023002"/>
    </source>
</evidence>
<reference evidence="9 10" key="1">
    <citation type="submission" date="2017-08" db="EMBL/GenBank/DDBJ databases">
        <authorList>
            <person name="Alvarez-Ponce D."/>
            <person name="Weitzman C.L."/>
            <person name="Tillett R.L."/>
            <person name="Sandmeier F.C."/>
            <person name="Tracy C.R."/>
        </authorList>
    </citation>
    <scope>NUCLEOTIDE SEQUENCE [LARGE SCALE GENOMIC DNA]</scope>
    <source>
        <strain evidence="9">723</strain>
        <strain evidence="7 10">PS6</strain>
    </source>
</reference>
<dbReference type="RefSeq" id="WP_084232439.1">
    <property type="nucleotide sequence ID" value="NZ_CP166874.1"/>
</dbReference>
<reference evidence="8" key="2">
    <citation type="submission" date="2017-08" db="EMBL/GenBank/DDBJ databases">
        <authorList>
            <person name="de Groot N.N."/>
        </authorList>
    </citation>
    <scope>NUCLEOTIDE SEQUENCE [LARGE SCALE GENOMIC DNA]</scope>
    <source>
        <strain evidence="8">723</strain>
    </source>
</reference>
<dbReference type="PANTHER" id="PTHR43425">
    <property type="entry name" value="OXYGEN-INSENSITIVE NADPH NITROREDUCTASE"/>
    <property type="match status" value="1"/>
</dbReference>